<proteinExistence type="predicted"/>
<dbReference type="RefSeq" id="WP_129783733.1">
    <property type="nucleotide sequence ID" value="NZ_RZHH01000002.1"/>
</dbReference>
<evidence type="ECO:0000313" key="2">
    <source>
        <dbReference type="Proteomes" id="UP000294028"/>
    </source>
</evidence>
<dbReference type="Proteomes" id="UP000294028">
    <property type="component" value="Unassembled WGS sequence"/>
</dbReference>
<name>A0A482TK42_9EURY</name>
<comment type="caution">
    <text evidence="1">The sequence shown here is derived from an EMBL/GenBank/DDBJ whole genome shotgun (WGS) entry which is preliminary data.</text>
</comment>
<dbReference type="AlphaFoldDB" id="A0A482TK42"/>
<gene>
    <name evidence="1" type="ORF">ELS19_04480</name>
</gene>
<reference evidence="1 2" key="1">
    <citation type="submission" date="2018-12" db="EMBL/GenBank/DDBJ databases">
        <title>Genome analysis provides insights into bioremediation potentialities of Halogeometricum borinquense strain N11.</title>
        <authorList>
            <person name="Najjari A."/>
            <person name="Youssef N."/>
            <person name="Fhoula I."/>
            <person name="Ben Dhia O."/>
            <person name="Mahjoubi M."/>
            <person name="Ouzari H.I."/>
            <person name="Cherif A."/>
        </authorList>
    </citation>
    <scope>NUCLEOTIDE SEQUENCE [LARGE SCALE GENOMIC DNA]</scope>
    <source>
        <strain evidence="1 2">N11</strain>
    </source>
</reference>
<protein>
    <submittedName>
        <fullName evidence="1">Uncharacterized protein</fullName>
    </submittedName>
</protein>
<evidence type="ECO:0000313" key="1">
    <source>
        <dbReference type="EMBL" id="RYJ13295.1"/>
    </source>
</evidence>
<accession>A0A482TK42</accession>
<organism evidence="1 2">
    <name type="scientific">Halogeometricum borinquense</name>
    <dbReference type="NCBI Taxonomy" id="60847"/>
    <lineage>
        <taxon>Archaea</taxon>
        <taxon>Methanobacteriati</taxon>
        <taxon>Methanobacteriota</taxon>
        <taxon>Stenosarchaea group</taxon>
        <taxon>Halobacteria</taxon>
        <taxon>Halobacteriales</taxon>
        <taxon>Haloferacaceae</taxon>
        <taxon>Halogeometricum</taxon>
    </lineage>
</organism>
<sequence length="126" mass="14150">MRNNSDSTTDHPFDVATETDKQVNQMLAETDGRICTMEFSGAIGYHLNVATGESDPEYLWKLALLQAFDETVFEMMHVDAKDAATAREQIETQLEDSFRPLAVESVADVFEEKLADLVETQEAKDE</sequence>
<dbReference type="EMBL" id="RZHH01000002">
    <property type="protein sequence ID" value="RYJ13295.1"/>
    <property type="molecule type" value="Genomic_DNA"/>
</dbReference>